<dbReference type="Proteomes" id="UP000277424">
    <property type="component" value="Unassembled WGS sequence"/>
</dbReference>
<feature type="signal peptide" evidence="2">
    <location>
        <begin position="1"/>
        <end position="20"/>
    </location>
</feature>
<evidence type="ECO:0000313" key="5">
    <source>
        <dbReference type="Proteomes" id="UP000277424"/>
    </source>
</evidence>
<evidence type="ECO:0000256" key="2">
    <source>
        <dbReference type="SAM" id="SignalP"/>
    </source>
</evidence>
<dbReference type="PANTHER" id="PTHR35936">
    <property type="entry name" value="MEMBRANE-BOUND LYTIC MUREIN TRANSGLYCOSYLASE F"/>
    <property type="match status" value="1"/>
</dbReference>
<dbReference type="Gene3D" id="3.40.190.10">
    <property type="entry name" value="Periplasmic binding protein-like II"/>
    <property type="match status" value="2"/>
</dbReference>
<evidence type="ECO:0000256" key="1">
    <source>
        <dbReference type="ARBA" id="ARBA00022729"/>
    </source>
</evidence>
<dbReference type="SUPFAM" id="SSF53850">
    <property type="entry name" value="Periplasmic binding protein-like II"/>
    <property type="match status" value="1"/>
</dbReference>
<dbReference type="SMART" id="SM00062">
    <property type="entry name" value="PBPb"/>
    <property type="match status" value="1"/>
</dbReference>
<reference evidence="4 5" key="1">
    <citation type="submission" date="2018-10" db="EMBL/GenBank/DDBJ databases">
        <title>Comparative analysis of microorganisms from saline springs in Andes Mountain Range, Colombia.</title>
        <authorList>
            <person name="Rubin E."/>
        </authorList>
    </citation>
    <scope>NUCLEOTIDE SEQUENCE [LARGE SCALE GENOMIC DNA]</scope>
    <source>
        <strain evidence="4 5">USBA 36</strain>
    </source>
</reference>
<comment type="caution">
    <text evidence="4">The sequence shown here is derived from an EMBL/GenBank/DDBJ whole genome shotgun (WGS) entry which is preliminary data.</text>
</comment>
<sequence>MKLLAGATCALLLAAAAVQAEPLKTGVDGTFAPHAMPNLSGGVEGFNIDLANEIGKRTGRGVTIEATQFSGLLPGLQAGTYDFIAAPTTVTKERAENLLFTEGYLNTDYQFVTKAGTPDIKDLAELKDKVIAVNRGSAYDSWVRGLADKIGWKVETFGTNTDAIQAVISGRAYANVAGNTVAAWAVKKNPQIKLSYLHSTGLVWAAPIRKDNAEMRKLVENAIECMKLDGTMAAMHEKWFGTKPAAGSAAVTVYPGYGVPGMTGYDPTEHTPSCS</sequence>
<dbReference type="PANTHER" id="PTHR35936:SF19">
    <property type="entry name" value="AMINO-ACID-BINDING PROTEIN YXEM-RELATED"/>
    <property type="match status" value="1"/>
</dbReference>
<evidence type="ECO:0000259" key="3">
    <source>
        <dbReference type="SMART" id="SM00062"/>
    </source>
</evidence>
<keyword evidence="1 2" id="KW-0732">Signal</keyword>
<dbReference type="Pfam" id="PF00497">
    <property type="entry name" value="SBP_bac_3"/>
    <property type="match status" value="1"/>
</dbReference>
<gene>
    <name evidence="4" type="ORF">BCL74_0365</name>
</gene>
<dbReference type="AlphaFoldDB" id="A0A420WNJ6"/>
<feature type="domain" description="Solute-binding protein family 3/N-terminal" evidence="3">
    <location>
        <begin position="22"/>
        <end position="243"/>
    </location>
</feature>
<dbReference type="InterPro" id="IPR001638">
    <property type="entry name" value="Solute-binding_3/MltF_N"/>
</dbReference>
<organism evidence="4 5">
    <name type="scientific">Oceanibaculum indicum</name>
    <dbReference type="NCBI Taxonomy" id="526216"/>
    <lineage>
        <taxon>Bacteria</taxon>
        <taxon>Pseudomonadati</taxon>
        <taxon>Pseudomonadota</taxon>
        <taxon>Alphaproteobacteria</taxon>
        <taxon>Rhodospirillales</taxon>
        <taxon>Oceanibaculaceae</taxon>
        <taxon>Oceanibaculum</taxon>
    </lineage>
</organism>
<proteinExistence type="predicted"/>
<evidence type="ECO:0000313" key="4">
    <source>
        <dbReference type="EMBL" id="RKQ72597.1"/>
    </source>
</evidence>
<dbReference type="CDD" id="cd13626">
    <property type="entry name" value="PBP2_Cystine_like"/>
    <property type="match status" value="1"/>
</dbReference>
<dbReference type="EMBL" id="RBIG01000001">
    <property type="protein sequence ID" value="RKQ72597.1"/>
    <property type="molecule type" value="Genomic_DNA"/>
</dbReference>
<dbReference type="RefSeq" id="WP_121217102.1">
    <property type="nucleotide sequence ID" value="NZ_RBIG01000001.1"/>
</dbReference>
<accession>A0A420WNJ6</accession>
<protein>
    <submittedName>
        <fullName evidence="4">Polar amino acid transport system substrate-binding protein</fullName>
    </submittedName>
</protein>
<feature type="chain" id="PRO_5019193591" evidence="2">
    <location>
        <begin position="21"/>
        <end position="275"/>
    </location>
</feature>
<dbReference type="OrthoDB" id="7248418at2"/>
<name>A0A420WNJ6_9PROT</name>